<reference evidence="2 3" key="1">
    <citation type="submission" date="2018-11" db="EMBL/GenBank/DDBJ databases">
        <authorList>
            <consortium name="Pathogen Informatics"/>
        </authorList>
    </citation>
    <scope>NUCLEOTIDE SEQUENCE [LARGE SCALE GENOMIC DNA]</scope>
</reference>
<name>A0A3P7I2V4_STRVU</name>
<keyword evidence="3" id="KW-1185">Reference proteome</keyword>
<gene>
    <name evidence="2" type="ORF">SVUK_LOCUS2779</name>
</gene>
<organism evidence="2 3">
    <name type="scientific">Strongylus vulgaris</name>
    <name type="common">Blood worm</name>
    <dbReference type="NCBI Taxonomy" id="40348"/>
    <lineage>
        <taxon>Eukaryota</taxon>
        <taxon>Metazoa</taxon>
        <taxon>Ecdysozoa</taxon>
        <taxon>Nematoda</taxon>
        <taxon>Chromadorea</taxon>
        <taxon>Rhabditida</taxon>
        <taxon>Rhabditina</taxon>
        <taxon>Rhabditomorpha</taxon>
        <taxon>Strongyloidea</taxon>
        <taxon>Strongylidae</taxon>
        <taxon>Strongylus</taxon>
    </lineage>
</organism>
<dbReference type="EMBL" id="UYYB01006519">
    <property type="protein sequence ID" value="VDM67781.1"/>
    <property type="molecule type" value="Genomic_DNA"/>
</dbReference>
<proteinExistence type="predicted"/>
<dbReference type="OrthoDB" id="410104at2759"/>
<protein>
    <submittedName>
        <fullName evidence="2">Uncharacterized protein</fullName>
    </submittedName>
</protein>
<feature type="region of interest" description="Disordered" evidence="1">
    <location>
        <begin position="41"/>
        <end position="72"/>
    </location>
</feature>
<accession>A0A3P7I2V4</accession>
<evidence type="ECO:0000313" key="3">
    <source>
        <dbReference type="Proteomes" id="UP000270094"/>
    </source>
</evidence>
<sequence>MLSTLVDQGWTHLTRIRQDDNVAKAVQHRLAVGVIVTGLERQSGDDVKDQRSREADRTANQPEKDSVQKNAFCEDQEMELEGFPIA</sequence>
<feature type="compositionally biased region" description="Basic and acidic residues" evidence="1">
    <location>
        <begin position="42"/>
        <end position="67"/>
    </location>
</feature>
<dbReference type="AlphaFoldDB" id="A0A3P7I2V4"/>
<evidence type="ECO:0000256" key="1">
    <source>
        <dbReference type="SAM" id="MobiDB-lite"/>
    </source>
</evidence>
<dbReference type="Proteomes" id="UP000270094">
    <property type="component" value="Unassembled WGS sequence"/>
</dbReference>
<evidence type="ECO:0000313" key="2">
    <source>
        <dbReference type="EMBL" id="VDM67781.1"/>
    </source>
</evidence>